<gene>
    <name evidence="4" type="ORF">BZB76_5341</name>
</gene>
<dbReference type="OrthoDB" id="157302at2"/>
<evidence type="ECO:0000256" key="2">
    <source>
        <dbReference type="SAM" id="MobiDB-lite"/>
    </source>
</evidence>
<comment type="caution">
    <text evidence="4">The sequence shown here is derived from an EMBL/GenBank/DDBJ whole genome shotgun (WGS) entry which is preliminary data.</text>
</comment>
<dbReference type="PANTHER" id="PTHR35176:SF4">
    <property type="entry name" value="PYRIDOXAMINE 5'-PHOSPHATE OXIDASE-RELATED FMN-BINDING"/>
    <property type="match status" value="1"/>
</dbReference>
<dbReference type="GO" id="GO:0016627">
    <property type="term" value="F:oxidoreductase activity, acting on the CH-CH group of donors"/>
    <property type="evidence" value="ECO:0007669"/>
    <property type="project" value="TreeGrafter"/>
</dbReference>
<feature type="region of interest" description="Disordered" evidence="2">
    <location>
        <begin position="1"/>
        <end position="20"/>
    </location>
</feature>
<dbReference type="SUPFAM" id="SSF50475">
    <property type="entry name" value="FMN-binding split barrel"/>
    <property type="match status" value="1"/>
</dbReference>
<dbReference type="InterPro" id="IPR052019">
    <property type="entry name" value="F420H2_bilvrd_red/Heme_oxyg"/>
</dbReference>
<dbReference type="AlphaFoldDB" id="A0A495QGL7"/>
<dbReference type="Proteomes" id="UP000274601">
    <property type="component" value="Unassembled WGS sequence"/>
</dbReference>
<evidence type="ECO:0000256" key="1">
    <source>
        <dbReference type="ARBA" id="ARBA00023002"/>
    </source>
</evidence>
<proteinExistence type="predicted"/>
<dbReference type="EMBL" id="RBWU01000006">
    <property type="protein sequence ID" value="RKS70861.1"/>
    <property type="molecule type" value="Genomic_DNA"/>
</dbReference>
<evidence type="ECO:0000313" key="4">
    <source>
        <dbReference type="EMBL" id="RKS70861.1"/>
    </source>
</evidence>
<reference evidence="4 5" key="1">
    <citation type="submission" date="2018-10" db="EMBL/GenBank/DDBJ databases">
        <title>Genomic Encyclopedia of Archaeal and Bacterial Type Strains, Phase II (KMG-II): from individual species to whole genera.</title>
        <authorList>
            <person name="Goeker M."/>
        </authorList>
    </citation>
    <scope>NUCLEOTIDE SEQUENCE [LARGE SCALE GENOMIC DNA]</scope>
    <source>
        <strain evidence="4 5">DSM 43383</strain>
    </source>
</reference>
<keyword evidence="5" id="KW-1185">Reference proteome</keyword>
<accession>A0A495QGL7</accession>
<evidence type="ECO:0000259" key="3">
    <source>
        <dbReference type="Pfam" id="PF01243"/>
    </source>
</evidence>
<dbReference type="Pfam" id="PF01243">
    <property type="entry name" value="PNPOx_N"/>
    <property type="match status" value="1"/>
</dbReference>
<dbReference type="InterPro" id="IPR011576">
    <property type="entry name" value="Pyridox_Oxase_N"/>
</dbReference>
<keyword evidence="1" id="KW-0560">Oxidoreductase</keyword>
<dbReference type="InterPro" id="IPR012349">
    <property type="entry name" value="Split_barrel_FMN-bd"/>
</dbReference>
<sequence>MSDPTPTLDPRFSDPDAQATPWATTRETLENAQLFWITTVRANGHPHVTPLVAVWLDDALHFCTGPGEQKAHNLTTNPHVVLTTGCNTWNEGLDVMVEGETHRITDRPTLERLATVWATKWDGQWQFHPTDTGFSHEASETALVFAVHPTKILAFGKGTFTHTTYNFPA</sequence>
<protein>
    <submittedName>
        <fullName evidence="4">Pyridoxamine 5'-phosphate oxidase</fullName>
    </submittedName>
</protein>
<dbReference type="GO" id="GO:0070967">
    <property type="term" value="F:coenzyme F420 binding"/>
    <property type="evidence" value="ECO:0007669"/>
    <property type="project" value="TreeGrafter"/>
</dbReference>
<dbReference type="PANTHER" id="PTHR35176">
    <property type="entry name" value="HEME OXYGENASE HI_0854-RELATED"/>
    <property type="match status" value="1"/>
</dbReference>
<dbReference type="Gene3D" id="2.30.110.10">
    <property type="entry name" value="Electron Transport, Fmn-binding Protein, Chain A"/>
    <property type="match status" value="1"/>
</dbReference>
<organism evidence="4 5">
    <name type="scientific">Actinomadura pelletieri DSM 43383</name>
    <dbReference type="NCBI Taxonomy" id="1120940"/>
    <lineage>
        <taxon>Bacteria</taxon>
        <taxon>Bacillati</taxon>
        <taxon>Actinomycetota</taxon>
        <taxon>Actinomycetes</taxon>
        <taxon>Streptosporangiales</taxon>
        <taxon>Thermomonosporaceae</taxon>
        <taxon>Actinomadura</taxon>
    </lineage>
</organism>
<name>A0A495QGL7_9ACTN</name>
<feature type="domain" description="Pyridoxamine 5'-phosphate oxidase N-terminal" evidence="3">
    <location>
        <begin position="25"/>
        <end position="134"/>
    </location>
</feature>
<dbReference type="RefSeq" id="WP_121437097.1">
    <property type="nucleotide sequence ID" value="NZ_RBWU01000006.1"/>
</dbReference>
<dbReference type="GO" id="GO:0005829">
    <property type="term" value="C:cytosol"/>
    <property type="evidence" value="ECO:0007669"/>
    <property type="project" value="TreeGrafter"/>
</dbReference>
<evidence type="ECO:0000313" key="5">
    <source>
        <dbReference type="Proteomes" id="UP000274601"/>
    </source>
</evidence>